<keyword evidence="6" id="KW-0686">Riboflavin biosynthesis</keyword>
<evidence type="ECO:0000256" key="6">
    <source>
        <dbReference type="ARBA" id="ARBA00022619"/>
    </source>
</evidence>
<comment type="caution">
    <text evidence="14">The sequence shown here is derived from an EMBL/GenBank/DDBJ whole genome shotgun (WGS) entry which is preliminary data.</text>
</comment>
<dbReference type="Pfam" id="PF01872">
    <property type="entry name" value="RibD_C"/>
    <property type="match status" value="1"/>
</dbReference>
<dbReference type="GO" id="GO:0009231">
    <property type="term" value="P:riboflavin biosynthetic process"/>
    <property type="evidence" value="ECO:0007669"/>
    <property type="project" value="UniProtKB-KW"/>
</dbReference>
<comment type="function">
    <text evidence="1">Catalyzes an early step in riboflavin biosynthesis, the NADPH-dependent reduction of the ribose side chain of 2,5-diamino-6-ribosylamino-4(3H)-pyrimidinone 5'-phosphate, yielding 2,5-diamino-6-ribitylamino-4(3H)-pyrimidinone 5'-phosphate.</text>
</comment>
<evidence type="ECO:0000256" key="2">
    <source>
        <dbReference type="ARBA" id="ARBA00005104"/>
    </source>
</evidence>
<accession>A0A9P4MKB1</accession>
<evidence type="ECO:0000256" key="11">
    <source>
        <dbReference type="ARBA" id="ARBA00047550"/>
    </source>
</evidence>
<keyword evidence="8" id="KW-0560">Oxidoreductase</keyword>
<organism evidence="14 15">
    <name type="scientific">Myriangium duriaei CBS 260.36</name>
    <dbReference type="NCBI Taxonomy" id="1168546"/>
    <lineage>
        <taxon>Eukaryota</taxon>
        <taxon>Fungi</taxon>
        <taxon>Dikarya</taxon>
        <taxon>Ascomycota</taxon>
        <taxon>Pezizomycotina</taxon>
        <taxon>Dothideomycetes</taxon>
        <taxon>Dothideomycetidae</taxon>
        <taxon>Myriangiales</taxon>
        <taxon>Myriangiaceae</taxon>
        <taxon>Myriangium</taxon>
    </lineage>
</organism>
<dbReference type="EMBL" id="ML996081">
    <property type="protein sequence ID" value="KAF2158040.1"/>
    <property type="molecule type" value="Genomic_DNA"/>
</dbReference>
<name>A0A9P4MKB1_9PEZI</name>
<keyword evidence="15" id="KW-1185">Reference proteome</keyword>
<evidence type="ECO:0000256" key="7">
    <source>
        <dbReference type="ARBA" id="ARBA00022857"/>
    </source>
</evidence>
<sequence length="271" mass="29603">MSEVLSFSESEARFLETYLPIEKKDASKLPFVTLTFATSLDSSLALAPGVRTQLSGAQSKAMTHYLRSRHDAILIGVGTAIADDPGLNCRIDGVGGYGSDGLDGQPRPIIIDPSARWTFNEQSRIFTFAKEGRGRAPYIFTTNSSPPAESVELLQKYGGKYIPLKVDPTDVEHRRLDWKALLERLWQEGHHSVMVEGGASIINSLLEPQNQALIDSVIITIAPRWLGQGGVVVSPKRRTDQSGAVIPASLLQQVRWHQLGEDVVLCGTISP</sequence>
<evidence type="ECO:0000256" key="9">
    <source>
        <dbReference type="ARBA" id="ARBA00030073"/>
    </source>
</evidence>
<evidence type="ECO:0000313" key="14">
    <source>
        <dbReference type="EMBL" id="KAF2158040.1"/>
    </source>
</evidence>
<comment type="similarity">
    <text evidence="3">Belongs to the HTP reductase family.</text>
</comment>
<evidence type="ECO:0000256" key="12">
    <source>
        <dbReference type="ARBA" id="ARBA00049020"/>
    </source>
</evidence>
<reference evidence="14" key="1">
    <citation type="journal article" date="2020" name="Stud. Mycol.">
        <title>101 Dothideomycetes genomes: a test case for predicting lifestyles and emergence of pathogens.</title>
        <authorList>
            <person name="Haridas S."/>
            <person name="Albert R."/>
            <person name="Binder M."/>
            <person name="Bloem J."/>
            <person name="Labutti K."/>
            <person name="Salamov A."/>
            <person name="Andreopoulos B."/>
            <person name="Baker S."/>
            <person name="Barry K."/>
            <person name="Bills G."/>
            <person name="Bluhm B."/>
            <person name="Cannon C."/>
            <person name="Castanera R."/>
            <person name="Culley D."/>
            <person name="Daum C."/>
            <person name="Ezra D."/>
            <person name="Gonzalez J."/>
            <person name="Henrissat B."/>
            <person name="Kuo A."/>
            <person name="Liang C."/>
            <person name="Lipzen A."/>
            <person name="Lutzoni F."/>
            <person name="Magnuson J."/>
            <person name="Mondo S."/>
            <person name="Nolan M."/>
            <person name="Ohm R."/>
            <person name="Pangilinan J."/>
            <person name="Park H.-J."/>
            <person name="Ramirez L."/>
            <person name="Alfaro M."/>
            <person name="Sun H."/>
            <person name="Tritt A."/>
            <person name="Yoshinaga Y."/>
            <person name="Zwiers L.-H."/>
            <person name="Turgeon B."/>
            <person name="Goodwin S."/>
            <person name="Spatafora J."/>
            <person name="Crous P."/>
            <person name="Grigoriev I."/>
        </authorList>
    </citation>
    <scope>NUCLEOTIDE SEQUENCE</scope>
    <source>
        <strain evidence="14">CBS 260.36</strain>
    </source>
</reference>
<dbReference type="SUPFAM" id="SSF53597">
    <property type="entry name" value="Dihydrofolate reductase-like"/>
    <property type="match status" value="1"/>
</dbReference>
<dbReference type="Proteomes" id="UP000799439">
    <property type="component" value="Unassembled WGS sequence"/>
</dbReference>
<dbReference type="PANTHER" id="PTHR38011:SF7">
    <property type="entry name" value="2,5-DIAMINO-6-RIBOSYLAMINO-4(3H)-PYRIMIDINONE 5'-PHOSPHATE REDUCTASE"/>
    <property type="match status" value="1"/>
</dbReference>
<evidence type="ECO:0000256" key="4">
    <source>
        <dbReference type="ARBA" id="ARBA00012851"/>
    </source>
</evidence>
<comment type="catalytic activity">
    <reaction evidence="11">
        <text>2,5-diamino-6-(1-D-ribitylamino)pyrimidin-4(3H)-one 5'-phosphate + NAD(+) = 2,5-diamino-6-(1-D-ribosylamino)pyrimidin-4(3H)-one 5'-phosphate + NADH + H(+)</text>
        <dbReference type="Rhea" id="RHEA:27274"/>
        <dbReference type="ChEBI" id="CHEBI:15378"/>
        <dbReference type="ChEBI" id="CHEBI:57540"/>
        <dbReference type="ChEBI" id="CHEBI:57945"/>
        <dbReference type="ChEBI" id="CHEBI:58890"/>
        <dbReference type="ChEBI" id="CHEBI:59545"/>
        <dbReference type="EC" id="1.1.1.302"/>
    </reaction>
</comment>
<evidence type="ECO:0000256" key="5">
    <source>
        <dbReference type="ARBA" id="ARBA00015035"/>
    </source>
</evidence>
<dbReference type="InterPro" id="IPR002734">
    <property type="entry name" value="RibDG_C"/>
</dbReference>
<evidence type="ECO:0000256" key="8">
    <source>
        <dbReference type="ARBA" id="ARBA00023002"/>
    </source>
</evidence>
<evidence type="ECO:0000256" key="1">
    <source>
        <dbReference type="ARBA" id="ARBA00003555"/>
    </source>
</evidence>
<protein>
    <recommendedName>
        <fullName evidence="5">2,5-diamino-6-ribosylamino-4(3H)-pyrimidinone 5'-phosphate reductase</fullName>
        <ecNumber evidence="4">1.1.1.302</ecNumber>
    </recommendedName>
    <alternativeName>
        <fullName evidence="10">2,5-diamino-6-(5-phospho-D-ribosylamino)pyrimidin-4(3H)-one reductase</fullName>
    </alternativeName>
    <alternativeName>
        <fullName evidence="9">2,5-diamino-6-ribitylamino-4(3H)-pyrimidinone 5'-phosphate synthase</fullName>
    </alternativeName>
</protein>
<dbReference type="GO" id="GO:0008703">
    <property type="term" value="F:5-amino-6-(5-phosphoribosylamino)uracil reductase activity"/>
    <property type="evidence" value="ECO:0007669"/>
    <property type="project" value="InterPro"/>
</dbReference>
<comment type="catalytic activity">
    <reaction evidence="12">
        <text>2,5-diamino-6-(1-D-ribitylamino)pyrimidin-4(3H)-one 5'-phosphate + NADP(+) = 2,5-diamino-6-(1-D-ribosylamino)pyrimidin-4(3H)-one 5'-phosphate + NADPH + H(+)</text>
        <dbReference type="Rhea" id="RHEA:27278"/>
        <dbReference type="ChEBI" id="CHEBI:15378"/>
        <dbReference type="ChEBI" id="CHEBI:57783"/>
        <dbReference type="ChEBI" id="CHEBI:58349"/>
        <dbReference type="ChEBI" id="CHEBI:58890"/>
        <dbReference type="ChEBI" id="CHEBI:59545"/>
        <dbReference type="EC" id="1.1.1.302"/>
    </reaction>
</comment>
<evidence type="ECO:0000313" key="15">
    <source>
        <dbReference type="Proteomes" id="UP000799439"/>
    </source>
</evidence>
<feature type="domain" description="Bacterial bifunctional deaminase-reductase C-terminal" evidence="13">
    <location>
        <begin position="30"/>
        <end position="265"/>
    </location>
</feature>
<keyword evidence="7" id="KW-0521">NADP</keyword>
<dbReference type="Gene3D" id="3.40.430.10">
    <property type="entry name" value="Dihydrofolate Reductase, subunit A"/>
    <property type="match status" value="1"/>
</dbReference>
<dbReference type="EC" id="1.1.1.302" evidence="4"/>
<comment type="pathway">
    <text evidence="2">Cofactor biosynthesis; riboflavin biosynthesis.</text>
</comment>
<gene>
    <name evidence="14" type="ORF">K461DRAFT_28858</name>
</gene>
<dbReference type="OrthoDB" id="5432at2759"/>
<proteinExistence type="inferred from homology"/>
<dbReference type="InterPro" id="IPR050765">
    <property type="entry name" value="Riboflavin_Biosynth_HTPR"/>
</dbReference>
<dbReference type="AlphaFoldDB" id="A0A9P4MKB1"/>
<evidence type="ECO:0000259" key="13">
    <source>
        <dbReference type="Pfam" id="PF01872"/>
    </source>
</evidence>
<dbReference type="PANTHER" id="PTHR38011">
    <property type="entry name" value="DIHYDROFOLATE REDUCTASE FAMILY PROTEIN (AFU_ORTHOLOGUE AFUA_8G06820)"/>
    <property type="match status" value="1"/>
</dbReference>
<evidence type="ECO:0000256" key="10">
    <source>
        <dbReference type="ARBA" id="ARBA00031630"/>
    </source>
</evidence>
<dbReference type="InterPro" id="IPR024072">
    <property type="entry name" value="DHFR-like_dom_sf"/>
</dbReference>
<evidence type="ECO:0000256" key="3">
    <source>
        <dbReference type="ARBA" id="ARBA00009723"/>
    </source>
</evidence>